<feature type="region of interest" description="Disordered" evidence="1">
    <location>
        <begin position="15"/>
        <end position="47"/>
    </location>
</feature>
<feature type="domain" description="PPM-type phosphatase" evidence="2">
    <location>
        <begin position="71"/>
        <end position="302"/>
    </location>
</feature>
<sequence length="386" mass="43983">MGACCTCQRGQKLEGKNHHHHHNHHNNNHHSYFEDKNNNNGEYKEGEDDYQSIVGRGDLGANVRLCGFSKFVSMYSQQGKKGINQDAMTVWENFGGQKGMFFCGVFDGHGPSGHKVACYVRDSLPSKLSSSNVISTNDIRWNAEKDDESDNPVFDSWKDKFIKSFKEMDEELEVEYERIKSCEGRVMAMEEEPNIYRVWMPDQDCPGLAMARAFGDFCLKDFGLISVPEVYYRKLTEKDEFIVLASDGLWDVLSNDEVIRIVASARKRSIAARLVVHHAVRAWKYKYPCAKVDDCAVVCLFLKRQKPLLTKSLSEVTELSLNYSEIATSKNYSPNSKIDDGLDTLLNYQVKEEKDPNVATGLNDDHKKSSSRHARYLSRRKSAVNF</sequence>
<organism evidence="3 4">
    <name type="scientific">Solanum bulbocastanum</name>
    <name type="common">Wild potato</name>
    <dbReference type="NCBI Taxonomy" id="147425"/>
    <lineage>
        <taxon>Eukaryota</taxon>
        <taxon>Viridiplantae</taxon>
        <taxon>Streptophyta</taxon>
        <taxon>Embryophyta</taxon>
        <taxon>Tracheophyta</taxon>
        <taxon>Spermatophyta</taxon>
        <taxon>Magnoliopsida</taxon>
        <taxon>eudicotyledons</taxon>
        <taxon>Gunneridae</taxon>
        <taxon>Pentapetalae</taxon>
        <taxon>asterids</taxon>
        <taxon>lamiids</taxon>
        <taxon>Solanales</taxon>
        <taxon>Solanaceae</taxon>
        <taxon>Solanoideae</taxon>
        <taxon>Solaneae</taxon>
        <taxon>Solanum</taxon>
    </lineage>
</organism>
<evidence type="ECO:0000313" key="4">
    <source>
        <dbReference type="Proteomes" id="UP001371456"/>
    </source>
</evidence>
<dbReference type="PANTHER" id="PTHR47992">
    <property type="entry name" value="PROTEIN PHOSPHATASE"/>
    <property type="match status" value="1"/>
</dbReference>
<dbReference type="SMART" id="SM00332">
    <property type="entry name" value="PP2Cc"/>
    <property type="match status" value="1"/>
</dbReference>
<feature type="compositionally biased region" description="Basic residues" evidence="1">
    <location>
        <begin position="17"/>
        <end position="28"/>
    </location>
</feature>
<keyword evidence="4" id="KW-1185">Reference proteome</keyword>
<accession>A0AAN8SZB6</accession>
<reference evidence="3 4" key="1">
    <citation type="submission" date="2024-02" db="EMBL/GenBank/DDBJ databases">
        <title>de novo genome assembly of Solanum bulbocastanum strain 11H21.</title>
        <authorList>
            <person name="Hosaka A.J."/>
        </authorList>
    </citation>
    <scope>NUCLEOTIDE SEQUENCE [LARGE SCALE GENOMIC DNA]</scope>
    <source>
        <tissue evidence="3">Young leaves</tissue>
    </source>
</reference>
<dbReference type="SUPFAM" id="SSF81606">
    <property type="entry name" value="PP2C-like"/>
    <property type="match status" value="1"/>
</dbReference>
<protein>
    <recommendedName>
        <fullName evidence="2">PPM-type phosphatase domain-containing protein</fullName>
    </recommendedName>
</protein>
<dbReference type="InterPro" id="IPR001932">
    <property type="entry name" value="PPM-type_phosphatase-like_dom"/>
</dbReference>
<evidence type="ECO:0000313" key="3">
    <source>
        <dbReference type="EMBL" id="KAK6778304.1"/>
    </source>
</evidence>
<dbReference type="GO" id="GO:0004722">
    <property type="term" value="F:protein serine/threonine phosphatase activity"/>
    <property type="evidence" value="ECO:0007669"/>
    <property type="project" value="InterPro"/>
</dbReference>
<dbReference type="InterPro" id="IPR015655">
    <property type="entry name" value="PP2C"/>
</dbReference>
<dbReference type="EMBL" id="JBANQN010000010">
    <property type="protein sequence ID" value="KAK6778304.1"/>
    <property type="molecule type" value="Genomic_DNA"/>
</dbReference>
<dbReference type="CDD" id="cd00143">
    <property type="entry name" value="PP2Cc"/>
    <property type="match status" value="1"/>
</dbReference>
<comment type="caution">
    <text evidence="3">The sequence shown here is derived from an EMBL/GenBank/DDBJ whole genome shotgun (WGS) entry which is preliminary data.</text>
</comment>
<gene>
    <name evidence="3" type="ORF">RDI58_025022</name>
</gene>
<name>A0AAN8SZB6_SOLBU</name>
<dbReference type="Pfam" id="PF00481">
    <property type="entry name" value="PP2C"/>
    <property type="match status" value="1"/>
</dbReference>
<dbReference type="AlphaFoldDB" id="A0AAN8SZB6"/>
<dbReference type="InterPro" id="IPR036457">
    <property type="entry name" value="PPM-type-like_dom_sf"/>
</dbReference>
<dbReference type="Gene3D" id="3.60.40.10">
    <property type="entry name" value="PPM-type phosphatase domain"/>
    <property type="match status" value="2"/>
</dbReference>
<evidence type="ECO:0000259" key="2">
    <source>
        <dbReference type="PROSITE" id="PS51746"/>
    </source>
</evidence>
<evidence type="ECO:0000256" key="1">
    <source>
        <dbReference type="SAM" id="MobiDB-lite"/>
    </source>
</evidence>
<proteinExistence type="predicted"/>
<dbReference type="PROSITE" id="PS51746">
    <property type="entry name" value="PPM_2"/>
    <property type="match status" value="1"/>
</dbReference>
<dbReference type="Proteomes" id="UP001371456">
    <property type="component" value="Unassembled WGS sequence"/>
</dbReference>